<comment type="caution">
    <text evidence="2">The sequence shown here is derived from an EMBL/GenBank/DDBJ whole genome shotgun (WGS) entry which is preliminary data.</text>
</comment>
<feature type="domain" description="SnoaL-like" evidence="1">
    <location>
        <begin position="12"/>
        <end position="137"/>
    </location>
</feature>
<organism evidence="2 3">
    <name type="scientific">Marinobacterium aestuariivivens</name>
    <dbReference type="NCBI Taxonomy" id="1698799"/>
    <lineage>
        <taxon>Bacteria</taxon>
        <taxon>Pseudomonadati</taxon>
        <taxon>Pseudomonadota</taxon>
        <taxon>Gammaproteobacteria</taxon>
        <taxon>Oceanospirillales</taxon>
        <taxon>Oceanospirillaceae</taxon>
        <taxon>Marinobacterium</taxon>
    </lineage>
</organism>
<evidence type="ECO:0000313" key="2">
    <source>
        <dbReference type="EMBL" id="MFC6672045.1"/>
    </source>
</evidence>
<dbReference type="InterPro" id="IPR032710">
    <property type="entry name" value="NTF2-like_dom_sf"/>
</dbReference>
<proteinExistence type="predicted"/>
<dbReference type="InterPro" id="IPR037401">
    <property type="entry name" value="SnoaL-like"/>
</dbReference>
<dbReference type="EMBL" id="JBHSWE010000001">
    <property type="protein sequence ID" value="MFC6672045.1"/>
    <property type="molecule type" value="Genomic_DNA"/>
</dbReference>
<evidence type="ECO:0000313" key="3">
    <source>
        <dbReference type="Proteomes" id="UP001596422"/>
    </source>
</evidence>
<dbReference type="Gene3D" id="3.10.450.50">
    <property type="match status" value="1"/>
</dbReference>
<gene>
    <name evidence="2" type="ORF">ACFQDL_19725</name>
</gene>
<protein>
    <submittedName>
        <fullName evidence="2">Nuclear transport factor 2 family protein</fullName>
    </submittedName>
</protein>
<keyword evidence="3" id="KW-1185">Reference proteome</keyword>
<dbReference type="Proteomes" id="UP001596422">
    <property type="component" value="Unassembled WGS sequence"/>
</dbReference>
<dbReference type="CDD" id="cd00531">
    <property type="entry name" value="NTF2_like"/>
    <property type="match status" value="1"/>
</dbReference>
<evidence type="ECO:0000259" key="1">
    <source>
        <dbReference type="Pfam" id="PF13577"/>
    </source>
</evidence>
<dbReference type="RefSeq" id="WP_379910513.1">
    <property type="nucleotide sequence ID" value="NZ_JBHSWE010000001.1"/>
</dbReference>
<sequence>MSDLTALDARLRALEDLEQIRTLKYHYWRSVDARDFEAVEACFATGALVIDYELFGSFERREDMVEAIRNAGLGAEVQDFHHGQNPEIRLTGPDSAAGLWDIYYFMLDPASGTTLQLSGAYEDEYVRQDGEWKVCKSRFVVTSRLSGQISEDGQYRVAALGR</sequence>
<dbReference type="Pfam" id="PF13577">
    <property type="entry name" value="SnoaL_4"/>
    <property type="match status" value="1"/>
</dbReference>
<name>A0ABW2A3N9_9GAMM</name>
<accession>A0ABW2A3N9</accession>
<dbReference type="SUPFAM" id="SSF54427">
    <property type="entry name" value="NTF2-like"/>
    <property type="match status" value="1"/>
</dbReference>
<reference evidence="3" key="1">
    <citation type="journal article" date="2019" name="Int. J. Syst. Evol. Microbiol.">
        <title>The Global Catalogue of Microorganisms (GCM) 10K type strain sequencing project: providing services to taxonomists for standard genome sequencing and annotation.</title>
        <authorList>
            <consortium name="The Broad Institute Genomics Platform"/>
            <consortium name="The Broad Institute Genome Sequencing Center for Infectious Disease"/>
            <person name="Wu L."/>
            <person name="Ma J."/>
        </authorList>
    </citation>
    <scope>NUCLEOTIDE SEQUENCE [LARGE SCALE GENOMIC DNA]</scope>
    <source>
        <strain evidence="3">NBRC 111756</strain>
    </source>
</reference>